<dbReference type="EMBL" id="CP109134">
    <property type="protein sequence ID" value="WSD05046.1"/>
    <property type="molecule type" value="Genomic_DNA"/>
</dbReference>
<feature type="compositionally biased region" description="Basic and acidic residues" evidence="1">
    <location>
        <begin position="25"/>
        <end position="37"/>
    </location>
</feature>
<gene>
    <name evidence="2" type="ORF">OIE73_04270</name>
</gene>
<organism evidence="2 3">
    <name type="scientific">Streptomyces hirsutus</name>
    <dbReference type="NCBI Taxonomy" id="35620"/>
    <lineage>
        <taxon>Bacteria</taxon>
        <taxon>Bacillati</taxon>
        <taxon>Actinomycetota</taxon>
        <taxon>Actinomycetes</taxon>
        <taxon>Kitasatosporales</taxon>
        <taxon>Streptomycetaceae</taxon>
        <taxon>Streptomyces</taxon>
    </lineage>
</organism>
<evidence type="ECO:0000313" key="3">
    <source>
        <dbReference type="Proteomes" id="UP001335325"/>
    </source>
</evidence>
<feature type="compositionally biased region" description="Low complexity" evidence="1">
    <location>
        <begin position="746"/>
        <end position="762"/>
    </location>
</feature>
<name>A0ABZ1GIA5_9ACTN</name>
<dbReference type="Proteomes" id="UP001335325">
    <property type="component" value="Chromosome"/>
</dbReference>
<feature type="compositionally biased region" description="Basic and acidic residues" evidence="1">
    <location>
        <begin position="405"/>
        <end position="426"/>
    </location>
</feature>
<reference evidence="2 3" key="1">
    <citation type="submission" date="2022-10" db="EMBL/GenBank/DDBJ databases">
        <title>The complete genomes of actinobacterial strains from the NBC collection.</title>
        <authorList>
            <person name="Joergensen T.S."/>
            <person name="Alvarez Arevalo M."/>
            <person name="Sterndorff E.B."/>
            <person name="Faurdal D."/>
            <person name="Vuksanovic O."/>
            <person name="Mourched A.-S."/>
            <person name="Charusanti P."/>
            <person name="Shaw S."/>
            <person name="Blin K."/>
            <person name="Weber T."/>
        </authorList>
    </citation>
    <scope>NUCLEOTIDE SEQUENCE [LARGE SCALE GENOMIC DNA]</scope>
    <source>
        <strain evidence="2 3">NBC 01753</strain>
    </source>
</reference>
<keyword evidence="3" id="KW-1185">Reference proteome</keyword>
<accession>A0ABZ1GIA5</accession>
<feature type="region of interest" description="Disordered" evidence="1">
    <location>
        <begin position="1"/>
        <end position="43"/>
    </location>
</feature>
<evidence type="ECO:0000313" key="2">
    <source>
        <dbReference type="EMBL" id="WSD05046.1"/>
    </source>
</evidence>
<feature type="region of interest" description="Disordered" evidence="1">
    <location>
        <begin position="542"/>
        <end position="562"/>
    </location>
</feature>
<dbReference type="RefSeq" id="WP_326751324.1">
    <property type="nucleotide sequence ID" value="NZ_CP109134.1"/>
</dbReference>
<dbReference type="GeneID" id="91541758"/>
<feature type="region of interest" description="Disordered" evidence="1">
    <location>
        <begin position="744"/>
        <end position="786"/>
    </location>
</feature>
<protein>
    <submittedName>
        <fullName evidence="2">Uncharacterized protein</fullName>
    </submittedName>
</protein>
<evidence type="ECO:0000256" key="1">
    <source>
        <dbReference type="SAM" id="MobiDB-lite"/>
    </source>
</evidence>
<sequence length="786" mass="83796">MARSRAGTHERRPFRALWAPPVTRVRRDGPEHGRPRSTDAGYTAAGPPGHCPVCWSGGTGRRCGACGWEPEATAAAGSAARDAEIAACWSWDMSAAVLTTRYLAAGGRSRGVTPGGTVDLRLGPLIRRAPATAVPGPRPFGPLDPFDPFGILDPLGAEGRRDTAAGSPAGAVSLLTALTAGEYDAVCVLGVSTAGLTLRELGRCPQGTGWTHNSPGDDVRWPDLAPWLPASPAERAFLLAGGIGLTPPYGTHGVPRATDEAWEPVVRHALDAALAPLDAARAQGRAVPLVLVVQARGWRWPGHAAQELTARAPAAARMFLDASDPRTLDDIVRGVCRQVPLRHGYALLTRPAREDPPGRRTDTGARILFPGGTTLPEEGELFASVELLAEAEAEAGEGGIGDASTHADHADTDEHPDATPRPYAEARTRDGVFALPLVTARGIRTEDWPVLHTGRARVRPGHRTTVTVALDGHGQLRFTEPELFAESRDGRTLPHAADADTNASRPSRAAAVDVLLLLELGGTQAESERRVRFLRSVLRRLGATGPPDPGAGRPGGESPEARTGLRIGLVGYEDHKVLPVRAGPEGDSVLSVWGPGSAEAAAEAVRRFPVRPVRHDYGAPLEDALHAAAHWPHWRDGARHLLLVLARRPPHPARQQSDLSLPCPDRYDYEEALRRLRTVVCPDLTVIGVRDQAAVDTSGRWRPQTRERLRHIWRDLGRDHLFTLGTHTPEDVVSCVDRALGGPAEAPGLLTDPATAPAALGTARRHGARTDSSAAPPRQKDSEHHG</sequence>
<feature type="region of interest" description="Disordered" evidence="1">
    <location>
        <begin position="393"/>
        <end position="426"/>
    </location>
</feature>
<proteinExistence type="predicted"/>